<reference evidence="1" key="1">
    <citation type="submission" date="2014-11" db="EMBL/GenBank/DDBJ databases">
        <authorList>
            <person name="Amaro Gonzalez C."/>
        </authorList>
    </citation>
    <scope>NUCLEOTIDE SEQUENCE</scope>
</reference>
<dbReference type="AlphaFoldDB" id="A0A0E9Y0W7"/>
<proteinExistence type="predicted"/>
<organism evidence="1">
    <name type="scientific">Anguilla anguilla</name>
    <name type="common">European freshwater eel</name>
    <name type="synonym">Muraena anguilla</name>
    <dbReference type="NCBI Taxonomy" id="7936"/>
    <lineage>
        <taxon>Eukaryota</taxon>
        <taxon>Metazoa</taxon>
        <taxon>Chordata</taxon>
        <taxon>Craniata</taxon>
        <taxon>Vertebrata</taxon>
        <taxon>Euteleostomi</taxon>
        <taxon>Actinopterygii</taxon>
        <taxon>Neopterygii</taxon>
        <taxon>Teleostei</taxon>
        <taxon>Anguilliformes</taxon>
        <taxon>Anguillidae</taxon>
        <taxon>Anguilla</taxon>
    </lineage>
</organism>
<sequence length="18" mass="2114">MRVAKVMRLVTLHYIIGI</sequence>
<evidence type="ECO:0000313" key="1">
    <source>
        <dbReference type="EMBL" id="JAI07599.1"/>
    </source>
</evidence>
<name>A0A0E9Y0W7_ANGAN</name>
<protein>
    <submittedName>
        <fullName evidence="1">Uncharacterized protein</fullName>
    </submittedName>
</protein>
<dbReference type="EMBL" id="GBXM01000979">
    <property type="protein sequence ID" value="JAI07599.1"/>
    <property type="molecule type" value="Transcribed_RNA"/>
</dbReference>
<reference evidence="1" key="2">
    <citation type="journal article" date="2015" name="Fish Shellfish Immunol.">
        <title>Early steps in the European eel (Anguilla anguilla)-Vibrio vulnificus interaction in the gills: Role of the RtxA13 toxin.</title>
        <authorList>
            <person name="Callol A."/>
            <person name="Pajuelo D."/>
            <person name="Ebbesson L."/>
            <person name="Teles M."/>
            <person name="MacKenzie S."/>
            <person name="Amaro C."/>
        </authorList>
    </citation>
    <scope>NUCLEOTIDE SEQUENCE</scope>
</reference>
<accession>A0A0E9Y0W7</accession>